<feature type="compositionally biased region" description="Polar residues" evidence="8">
    <location>
        <begin position="44"/>
        <end position="55"/>
    </location>
</feature>
<dbReference type="FunFam" id="3.40.605.10:FF:000004">
    <property type="entry name" value="Aldehyde dehydrogenase"/>
    <property type="match status" value="1"/>
</dbReference>
<evidence type="ECO:0000259" key="9">
    <source>
        <dbReference type="Pfam" id="PF00171"/>
    </source>
</evidence>
<evidence type="ECO:0000256" key="3">
    <source>
        <dbReference type="ARBA" id="ARBA00023002"/>
    </source>
</evidence>
<evidence type="ECO:0000256" key="7">
    <source>
        <dbReference type="ARBA" id="ARBA00082640"/>
    </source>
</evidence>
<dbReference type="GO" id="GO:0005737">
    <property type="term" value="C:cytoplasm"/>
    <property type="evidence" value="ECO:0007669"/>
    <property type="project" value="TreeGrafter"/>
</dbReference>
<dbReference type="GO" id="GO:0016117">
    <property type="term" value="P:carotenoid biosynthetic process"/>
    <property type="evidence" value="ECO:0007669"/>
    <property type="project" value="UniProtKB-KW"/>
</dbReference>
<dbReference type="GO" id="GO:0004029">
    <property type="term" value="F:aldehyde dehydrogenase (NAD+) activity"/>
    <property type="evidence" value="ECO:0007669"/>
    <property type="project" value="TreeGrafter"/>
</dbReference>
<organism evidence="10 11">
    <name type="scientific">Amylocarpus encephaloides</name>
    <dbReference type="NCBI Taxonomy" id="45428"/>
    <lineage>
        <taxon>Eukaryota</taxon>
        <taxon>Fungi</taxon>
        <taxon>Dikarya</taxon>
        <taxon>Ascomycota</taxon>
        <taxon>Pezizomycotina</taxon>
        <taxon>Leotiomycetes</taxon>
        <taxon>Helotiales</taxon>
        <taxon>Helotiales incertae sedis</taxon>
        <taxon>Amylocarpus</taxon>
    </lineage>
</organism>
<proteinExistence type="inferred from homology"/>
<gene>
    <name evidence="10" type="ORF">BJ875DRAFT_451909</name>
</gene>
<dbReference type="InterPro" id="IPR016161">
    <property type="entry name" value="Ald_DH/histidinol_DH"/>
</dbReference>
<reference evidence="10" key="1">
    <citation type="journal article" date="2021" name="IMA Fungus">
        <title>Genomic characterization of three marine fungi, including Emericellopsis atlantica sp. nov. with signatures of a generalist lifestyle and marine biomass degradation.</title>
        <authorList>
            <person name="Hagestad O.C."/>
            <person name="Hou L."/>
            <person name="Andersen J.H."/>
            <person name="Hansen E.H."/>
            <person name="Altermark B."/>
            <person name="Li C."/>
            <person name="Kuhnert E."/>
            <person name="Cox R.J."/>
            <person name="Crous P.W."/>
            <person name="Spatafora J.W."/>
            <person name="Lail K."/>
            <person name="Amirebrahimi M."/>
            <person name="Lipzen A."/>
            <person name="Pangilinan J."/>
            <person name="Andreopoulos W."/>
            <person name="Hayes R.D."/>
            <person name="Ng V."/>
            <person name="Grigoriev I.V."/>
            <person name="Jackson S.A."/>
            <person name="Sutton T.D.S."/>
            <person name="Dobson A.D.W."/>
            <person name="Rama T."/>
        </authorList>
    </citation>
    <scope>NUCLEOTIDE SEQUENCE</scope>
    <source>
        <strain evidence="10">TRa018bII</strain>
    </source>
</reference>
<comment type="similarity">
    <text evidence="1">Belongs to the aldehyde dehydrogenase family.</text>
</comment>
<evidence type="ECO:0000256" key="6">
    <source>
        <dbReference type="ARBA" id="ARBA00071369"/>
    </source>
</evidence>
<dbReference type="CDD" id="cd07135">
    <property type="entry name" value="ALDH_F14-YMR110C"/>
    <property type="match status" value="1"/>
</dbReference>
<dbReference type="EMBL" id="MU251375">
    <property type="protein sequence ID" value="KAG9238085.1"/>
    <property type="molecule type" value="Genomic_DNA"/>
</dbReference>
<dbReference type="InterPro" id="IPR016162">
    <property type="entry name" value="Ald_DH_N"/>
</dbReference>
<dbReference type="AlphaFoldDB" id="A0A9P7YRX3"/>
<dbReference type="FunFam" id="3.40.309.10:FF:000025">
    <property type="entry name" value="Aldehyde dehydrogenase"/>
    <property type="match status" value="1"/>
</dbReference>
<evidence type="ECO:0000256" key="5">
    <source>
        <dbReference type="ARBA" id="ARBA00066967"/>
    </source>
</evidence>
<dbReference type="PANTHER" id="PTHR43570">
    <property type="entry name" value="ALDEHYDE DEHYDROGENASE"/>
    <property type="match status" value="1"/>
</dbReference>
<dbReference type="PANTHER" id="PTHR43570:SF11">
    <property type="entry name" value="ALDEHYDE DEHYDROGENASE"/>
    <property type="match status" value="1"/>
</dbReference>
<dbReference type="Proteomes" id="UP000824998">
    <property type="component" value="Unassembled WGS sequence"/>
</dbReference>
<protein>
    <recommendedName>
        <fullName evidence="6">Beta-apo-4'-carotenal oxygenase</fullName>
        <ecNumber evidence="5">1.2.1.82</ecNumber>
    </recommendedName>
    <alternativeName>
        <fullName evidence="7">Beta-apo-4'-carotenal dehydrogenase</fullName>
    </alternativeName>
</protein>
<dbReference type="EC" id="1.2.1.82" evidence="5"/>
<accession>A0A9P7YRX3</accession>
<evidence type="ECO:0000313" key="10">
    <source>
        <dbReference type="EMBL" id="KAG9238085.1"/>
    </source>
</evidence>
<evidence type="ECO:0000256" key="1">
    <source>
        <dbReference type="ARBA" id="ARBA00009986"/>
    </source>
</evidence>
<feature type="domain" description="Aldehyde dehydrogenase" evidence="9">
    <location>
        <begin position="83"/>
        <end position="512"/>
    </location>
</feature>
<evidence type="ECO:0000256" key="4">
    <source>
        <dbReference type="ARBA" id="ARBA00023027"/>
    </source>
</evidence>
<keyword evidence="3" id="KW-0560">Oxidoreductase</keyword>
<feature type="region of interest" description="Disordered" evidence="8">
    <location>
        <begin position="20"/>
        <end position="55"/>
    </location>
</feature>
<evidence type="ECO:0000256" key="8">
    <source>
        <dbReference type="SAM" id="MobiDB-lite"/>
    </source>
</evidence>
<comment type="caution">
    <text evidence="10">The sequence shown here is derived from an EMBL/GenBank/DDBJ whole genome shotgun (WGS) entry which is preliminary data.</text>
</comment>
<sequence>METISANILYPIQSKNSSSLYSATMDGSHSPIEGSPSMDHPSPISETPLISPTTRSKSMANRTRLFRLPNMSAVSIPPFEATAVESIPSTVNLCKTTFRSQKTKPIEWRLQQLRKLWWGMDENADALIEACKKDLGKSAFEAYISEVDWCKNDIIFVTKNLAKWMKDEPAPDIPLTNSLLKPKIRKDPLGTVLIIGAYNFPIQLTFGPLIGAISAGCTAVLKPSELASATAMVMKNIVDNYLDTSAYAVINGAVAETSALLNEKWDKIFYTGGTVVGTIIAKKAAETLTPVTLELGGRNPAFITKNADPRLAARRMLWGKIHNAGQVCISQNYIMVEKEILPAFIEQLQIAMKEFFPKGQKASPDFSRIINNRHFHRIKKMLDDTKGRIIIGGEMDESENFIELTVVLVDDASDSMIVDESFGPLMPILGVNDIEEAIKTANSVDSTPLALYAFGSKAETSKVLNEVASGGASLNDAFFHASIPTMPFGGVGTSGQGSYRGKSSFDTFTHRRSMTTTPGWMEKMLGVRYPPYSDAKLKQFRQMSRKKPNFDRDGRETKGISYWLSFLGALGSEGPSGALVRWAVVIVVALGVKRYVDTGLLPPLADLMFWKK</sequence>
<dbReference type="SUPFAM" id="SSF53720">
    <property type="entry name" value="ALDH-like"/>
    <property type="match status" value="1"/>
</dbReference>
<evidence type="ECO:0000313" key="11">
    <source>
        <dbReference type="Proteomes" id="UP000824998"/>
    </source>
</evidence>
<dbReference type="Gene3D" id="3.40.605.10">
    <property type="entry name" value="Aldehyde Dehydrogenase, Chain A, domain 1"/>
    <property type="match status" value="1"/>
</dbReference>
<dbReference type="GO" id="GO:0006081">
    <property type="term" value="P:aldehyde metabolic process"/>
    <property type="evidence" value="ECO:0007669"/>
    <property type="project" value="InterPro"/>
</dbReference>
<evidence type="ECO:0000256" key="2">
    <source>
        <dbReference type="ARBA" id="ARBA00022746"/>
    </source>
</evidence>
<keyword evidence="2" id="KW-0125">Carotenoid biosynthesis</keyword>
<dbReference type="InterPro" id="IPR015590">
    <property type="entry name" value="Aldehyde_DH_dom"/>
</dbReference>
<keyword evidence="4" id="KW-0520">NAD</keyword>
<dbReference type="Gene3D" id="3.40.309.10">
    <property type="entry name" value="Aldehyde Dehydrogenase, Chain A, domain 2"/>
    <property type="match status" value="1"/>
</dbReference>
<dbReference type="Pfam" id="PF00171">
    <property type="entry name" value="Aldedh"/>
    <property type="match status" value="1"/>
</dbReference>
<dbReference type="InterPro" id="IPR016163">
    <property type="entry name" value="Ald_DH_C"/>
</dbReference>
<dbReference type="InterPro" id="IPR012394">
    <property type="entry name" value="Aldehyde_DH_NAD(P)"/>
</dbReference>
<keyword evidence="11" id="KW-1185">Reference proteome</keyword>
<name>A0A9P7YRX3_9HELO</name>
<dbReference type="OrthoDB" id="440325at2759"/>